<sequence>MFTRSSISDPELWWAQVNITCDDPTEADGPIQAFEGNVVRSCEYTALLLHLGLYFCKPGHPDDPFIHSMVDEGKWHMDAESITLRCKLFQKFTTGSELLPVRAGWCLTIKVIKDLDSVPAWSHYPKAVSPTSIS</sequence>
<name>A0AAV5AJR8_9AGAM</name>
<comment type="caution">
    <text evidence="1">The sequence shown here is derived from an EMBL/GenBank/DDBJ whole genome shotgun (WGS) entry which is preliminary data.</text>
</comment>
<dbReference type="Proteomes" id="UP001050691">
    <property type="component" value="Unassembled WGS sequence"/>
</dbReference>
<keyword evidence="2" id="KW-1185">Reference proteome</keyword>
<organism evidence="1 2">
    <name type="scientific">Clathrus columnatus</name>
    <dbReference type="NCBI Taxonomy" id="1419009"/>
    <lineage>
        <taxon>Eukaryota</taxon>
        <taxon>Fungi</taxon>
        <taxon>Dikarya</taxon>
        <taxon>Basidiomycota</taxon>
        <taxon>Agaricomycotina</taxon>
        <taxon>Agaricomycetes</taxon>
        <taxon>Phallomycetidae</taxon>
        <taxon>Phallales</taxon>
        <taxon>Clathraceae</taxon>
        <taxon>Clathrus</taxon>
    </lineage>
</organism>
<dbReference type="EMBL" id="BPWL01000007">
    <property type="protein sequence ID" value="GJJ12711.1"/>
    <property type="molecule type" value="Genomic_DNA"/>
</dbReference>
<reference evidence="1" key="1">
    <citation type="submission" date="2021-10" db="EMBL/GenBank/DDBJ databases">
        <title>De novo Genome Assembly of Clathrus columnatus (Basidiomycota, Fungi) Using Illumina and Nanopore Sequence Data.</title>
        <authorList>
            <person name="Ogiso-Tanaka E."/>
            <person name="Itagaki H."/>
            <person name="Hosoya T."/>
            <person name="Hosaka K."/>
        </authorList>
    </citation>
    <scope>NUCLEOTIDE SEQUENCE</scope>
    <source>
        <strain evidence="1">MO-923</strain>
    </source>
</reference>
<proteinExistence type="predicted"/>
<dbReference type="AlphaFoldDB" id="A0AAV5AJR8"/>
<evidence type="ECO:0000313" key="1">
    <source>
        <dbReference type="EMBL" id="GJJ12711.1"/>
    </source>
</evidence>
<accession>A0AAV5AJR8</accession>
<protein>
    <submittedName>
        <fullName evidence="1">Uncharacterized protein</fullName>
    </submittedName>
</protein>
<gene>
    <name evidence="1" type="ORF">Clacol_006955</name>
</gene>
<evidence type="ECO:0000313" key="2">
    <source>
        <dbReference type="Proteomes" id="UP001050691"/>
    </source>
</evidence>